<reference evidence="7" key="2">
    <citation type="submission" date="2022-09" db="EMBL/GenBank/DDBJ databases">
        <authorList>
            <person name="Sun Q."/>
            <person name="Ohkuma M."/>
        </authorList>
    </citation>
    <scope>NUCLEOTIDE SEQUENCE</scope>
    <source>
        <strain evidence="7">JCM 3093</strain>
    </source>
</reference>
<dbReference type="RefSeq" id="WP_191893682.1">
    <property type="nucleotide sequence ID" value="NZ_BMQD01000002.1"/>
</dbReference>
<feature type="transmembrane region" description="Helical" evidence="6">
    <location>
        <begin position="145"/>
        <end position="161"/>
    </location>
</feature>
<dbReference type="EMBL" id="BMQD01000002">
    <property type="protein sequence ID" value="GGK52563.1"/>
    <property type="molecule type" value="Genomic_DNA"/>
</dbReference>
<evidence type="ECO:0008006" key="9">
    <source>
        <dbReference type="Google" id="ProtNLM"/>
    </source>
</evidence>
<feature type="transmembrane region" description="Helical" evidence="6">
    <location>
        <begin position="121"/>
        <end position="139"/>
    </location>
</feature>
<protein>
    <recommendedName>
        <fullName evidence="9">DoxX family protein</fullName>
    </recommendedName>
</protein>
<dbReference type="InterPro" id="IPR032808">
    <property type="entry name" value="DoxX"/>
</dbReference>
<gene>
    <name evidence="7" type="ORF">GCM10010126_10110</name>
</gene>
<feature type="transmembrane region" description="Helical" evidence="6">
    <location>
        <begin position="59"/>
        <end position="78"/>
    </location>
</feature>
<organism evidence="7 8">
    <name type="scientific">Planomonospora parontospora</name>
    <dbReference type="NCBI Taxonomy" id="58119"/>
    <lineage>
        <taxon>Bacteria</taxon>
        <taxon>Bacillati</taxon>
        <taxon>Actinomycetota</taxon>
        <taxon>Actinomycetes</taxon>
        <taxon>Streptosporangiales</taxon>
        <taxon>Streptosporangiaceae</taxon>
        <taxon>Planomonospora</taxon>
    </lineage>
</organism>
<feature type="compositionally biased region" description="Low complexity" evidence="5">
    <location>
        <begin position="8"/>
        <end position="21"/>
    </location>
</feature>
<evidence type="ECO:0000256" key="5">
    <source>
        <dbReference type="SAM" id="MobiDB-lite"/>
    </source>
</evidence>
<evidence type="ECO:0000256" key="4">
    <source>
        <dbReference type="ARBA" id="ARBA00023136"/>
    </source>
</evidence>
<dbReference type="Proteomes" id="UP000627984">
    <property type="component" value="Unassembled WGS sequence"/>
</dbReference>
<feature type="compositionally biased region" description="Gly residues" evidence="5">
    <location>
        <begin position="22"/>
        <end position="32"/>
    </location>
</feature>
<evidence type="ECO:0000256" key="1">
    <source>
        <dbReference type="ARBA" id="ARBA00004141"/>
    </source>
</evidence>
<comment type="subcellular location">
    <subcellularLocation>
        <location evidence="1">Membrane</location>
        <topology evidence="1">Multi-pass membrane protein</topology>
    </subcellularLocation>
</comment>
<feature type="transmembrane region" description="Helical" evidence="6">
    <location>
        <begin position="98"/>
        <end position="116"/>
    </location>
</feature>
<reference evidence="7" key="1">
    <citation type="journal article" date="2014" name="Int. J. Syst. Evol. Microbiol.">
        <title>Complete genome sequence of Corynebacterium casei LMG S-19264T (=DSM 44701T), isolated from a smear-ripened cheese.</title>
        <authorList>
            <consortium name="US DOE Joint Genome Institute (JGI-PGF)"/>
            <person name="Walter F."/>
            <person name="Albersmeier A."/>
            <person name="Kalinowski J."/>
            <person name="Ruckert C."/>
        </authorList>
    </citation>
    <scope>NUCLEOTIDE SEQUENCE</scope>
    <source>
        <strain evidence="7">JCM 3093</strain>
    </source>
</reference>
<evidence type="ECO:0000313" key="7">
    <source>
        <dbReference type="EMBL" id="GGK52563.1"/>
    </source>
</evidence>
<evidence type="ECO:0000313" key="8">
    <source>
        <dbReference type="Proteomes" id="UP000627984"/>
    </source>
</evidence>
<keyword evidence="3 6" id="KW-1133">Transmembrane helix</keyword>
<evidence type="ECO:0000256" key="3">
    <source>
        <dbReference type="ARBA" id="ARBA00022989"/>
    </source>
</evidence>
<evidence type="ECO:0000256" key="6">
    <source>
        <dbReference type="SAM" id="Phobius"/>
    </source>
</evidence>
<dbReference type="Pfam" id="PF13564">
    <property type="entry name" value="DoxX_2"/>
    <property type="match status" value="1"/>
</dbReference>
<accession>A0AA37F2V3</accession>
<keyword evidence="2 6" id="KW-0812">Transmembrane</keyword>
<feature type="region of interest" description="Disordered" evidence="5">
    <location>
        <begin position="1"/>
        <end position="53"/>
    </location>
</feature>
<proteinExistence type="predicted"/>
<dbReference type="GO" id="GO:0016020">
    <property type="term" value="C:membrane"/>
    <property type="evidence" value="ECO:0007669"/>
    <property type="project" value="UniProtKB-SubCell"/>
</dbReference>
<sequence length="183" mass="18744">MAAAQIPATGTTADTDATAAGTGIGTGTGTGTGTTDAAGRHGAPHGTPRGSSRGTARKVLWTLQILIALFLVVASALPKLVGEQNAVETFELIGWGQWFRYVTGVVELAGGIGLLIPRLAGAAATGLIGLMAGAALTQILVIEPAWALLPVAFGAVLALVARDRREETRALVRSLPLSRSRRR</sequence>
<evidence type="ECO:0000256" key="2">
    <source>
        <dbReference type="ARBA" id="ARBA00022692"/>
    </source>
</evidence>
<dbReference type="AlphaFoldDB" id="A0AA37F2V3"/>
<comment type="caution">
    <text evidence="7">The sequence shown here is derived from an EMBL/GenBank/DDBJ whole genome shotgun (WGS) entry which is preliminary data.</text>
</comment>
<keyword evidence="4 6" id="KW-0472">Membrane</keyword>
<name>A0AA37F2V3_9ACTN</name>